<protein>
    <submittedName>
        <fullName evidence="1">Uncharacterized protein</fullName>
    </submittedName>
</protein>
<dbReference type="InterPro" id="IPR029058">
    <property type="entry name" value="AB_hydrolase_fold"/>
</dbReference>
<dbReference type="Proteomes" id="UP000031488">
    <property type="component" value="Unassembled WGS sequence"/>
</dbReference>
<dbReference type="Gene3D" id="3.40.50.1820">
    <property type="entry name" value="alpha/beta hydrolase"/>
    <property type="match status" value="1"/>
</dbReference>
<organism evidence="1 2">
    <name type="scientific">Brevibacterium linens</name>
    <dbReference type="NCBI Taxonomy" id="1703"/>
    <lineage>
        <taxon>Bacteria</taxon>
        <taxon>Bacillati</taxon>
        <taxon>Actinomycetota</taxon>
        <taxon>Actinomycetes</taxon>
        <taxon>Micrococcales</taxon>
        <taxon>Brevibacteriaceae</taxon>
        <taxon>Brevibacterium</taxon>
    </lineage>
</organism>
<dbReference type="RefSeq" id="WP_039211923.1">
    <property type="nucleotide sequence ID" value="NZ_JTJZ01000022.1"/>
</dbReference>
<dbReference type="PATRIC" id="fig|1703.6.peg.3170"/>
<name>A0A0B8ZY14_BRELN</name>
<keyword evidence="2" id="KW-1185">Reference proteome</keyword>
<dbReference type="EMBL" id="JTJZ01000022">
    <property type="protein sequence ID" value="KHS51141.1"/>
    <property type="molecule type" value="Genomic_DNA"/>
</dbReference>
<evidence type="ECO:0000313" key="1">
    <source>
        <dbReference type="EMBL" id="KHS51141.1"/>
    </source>
</evidence>
<proteinExistence type="predicted"/>
<accession>A0A0B8ZY14</accession>
<comment type="caution">
    <text evidence="1">The sequence shown here is derived from an EMBL/GenBank/DDBJ whole genome shotgun (WGS) entry which is preliminary data.</text>
</comment>
<reference evidence="1 2" key="1">
    <citation type="submission" date="2014-11" db="EMBL/GenBank/DDBJ databases">
        <title>Draft Genome Sequence of Brevibacterium linens AE038-8.</title>
        <authorList>
            <person name="Maizel D."/>
            <person name="Utturkar S.M."/>
            <person name="Brown S.D."/>
            <person name="Ferrero M."/>
            <person name="Rosen B.P."/>
        </authorList>
    </citation>
    <scope>NUCLEOTIDE SEQUENCE [LARGE SCALE GENOMIC DNA]</scope>
    <source>
        <strain evidence="1 2">AE038-8</strain>
    </source>
</reference>
<dbReference type="AlphaFoldDB" id="A0A0B8ZY14"/>
<dbReference type="OrthoDB" id="5095936at2"/>
<sequence>MIDSTTRGGGRITVDERADGSGDALQTVISDIGDLSVEAAVGDFDLATLLTQVPAPVTALNLDACRVRFHTQLAASVLELEATMFAVRAAAFAYRQAEKGLSEVFGGLLDALGYATGRIIAISLPVVIPVALVVGAQVLVVTKILDVTGLDDVIAKQFGIDLGKTKAKAKEALITFAFEQSDVTGAVIEHVLPGIVVGFLGLPPFVLNSEGNHTFWPHDSTSMTIWVLAGANKFGLLLPSDVEVWRAKGLTPPHKEPPRDVEDLFIREANCHRGADSGQVRIEEIVGPDGKTRYIVYVPATTDWSPKSGDNTTDLTTNVQGMAGNDTVMREMVRQAIADAGIGSDAEVMLVGYSQGGITAGSLAADPAFLDDVNVTALMTVGAPVSDFAIDSGIDVLSIEHEQDLVPDLDGNENPATKNWSTITVDYDPDELRKVPELADKTDAELDEMFASAGAAHSSVAYAASIGLLLRGGNSGFDRFTSKNSGFFSGDLAKTRDYQGKRNRH</sequence>
<dbReference type="SUPFAM" id="SSF53474">
    <property type="entry name" value="alpha/beta-Hydrolases"/>
    <property type="match status" value="1"/>
</dbReference>
<gene>
    <name evidence="1" type="ORF">AE0388_3213</name>
</gene>
<evidence type="ECO:0000313" key="2">
    <source>
        <dbReference type="Proteomes" id="UP000031488"/>
    </source>
</evidence>